<evidence type="ECO:0000259" key="1">
    <source>
        <dbReference type="Pfam" id="PF00561"/>
    </source>
</evidence>
<dbReference type="Gene3D" id="3.40.50.1820">
    <property type="entry name" value="alpha/beta hydrolase"/>
    <property type="match status" value="1"/>
</dbReference>
<keyword evidence="4" id="KW-1185">Reference proteome</keyword>
<feature type="domain" description="AB hydrolase-1" evidence="1">
    <location>
        <begin position="97"/>
        <end position="243"/>
    </location>
</feature>
<gene>
    <name evidence="3" type="ORF">J3U87_28475</name>
</gene>
<dbReference type="PANTHER" id="PTHR43798:SF27">
    <property type="entry name" value="HYDROLASE ALPHA_BETA HYDROLASE FOLD FAMILY"/>
    <property type="match status" value="1"/>
</dbReference>
<dbReference type="InterPro" id="IPR000073">
    <property type="entry name" value="AB_hydrolase_1"/>
</dbReference>
<keyword evidence="3" id="KW-0378">Hydrolase</keyword>
<evidence type="ECO:0000259" key="2">
    <source>
        <dbReference type="Pfam" id="PF08386"/>
    </source>
</evidence>
<dbReference type="GO" id="GO:0016020">
    <property type="term" value="C:membrane"/>
    <property type="evidence" value="ECO:0007669"/>
    <property type="project" value="TreeGrafter"/>
</dbReference>
<dbReference type="Proteomes" id="UP000663929">
    <property type="component" value="Chromosome"/>
</dbReference>
<dbReference type="Pfam" id="PF08386">
    <property type="entry name" value="Abhydrolase_4"/>
    <property type="match status" value="1"/>
</dbReference>
<dbReference type="InterPro" id="IPR050266">
    <property type="entry name" value="AB_hydrolase_sf"/>
</dbReference>
<dbReference type="InterPro" id="IPR029058">
    <property type="entry name" value="AB_hydrolase_fold"/>
</dbReference>
<dbReference type="KEGG" id="scor:J3U87_28475"/>
<accession>A0A8A4TKY8</accession>
<reference evidence="3" key="1">
    <citation type="submission" date="2021-03" db="EMBL/GenBank/DDBJ databases">
        <title>Acanthopleuribacteraceae sp. M133.</title>
        <authorList>
            <person name="Wang G."/>
        </authorList>
    </citation>
    <scope>NUCLEOTIDE SEQUENCE</scope>
    <source>
        <strain evidence="3">M133</strain>
    </source>
</reference>
<dbReference type="SUPFAM" id="SSF53474">
    <property type="entry name" value="alpha/beta-Hydrolases"/>
    <property type="match status" value="1"/>
</dbReference>
<dbReference type="Pfam" id="PF00561">
    <property type="entry name" value="Abhydrolase_1"/>
    <property type="match status" value="1"/>
</dbReference>
<dbReference type="InterPro" id="IPR013595">
    <property type="entry name" value="Pept_S33_TAP-like_C"/>
</dbReference>
<dbReference type="AlphaFoldDB" id="A0A8A4TKY8"/>
<name>A0A8A4TKY8_SULCO</name>
<dbReference type="GO" id="GO:0016787">
    <property type="term" value="F:hydrolase activity"/>
    <property type="evidence" value="ECO:0007669"/>
    <property type="project" value="UniProtKB-KW"/>
</dbReference>
<protein>
    <submittedName>
        <fullName evidence="3">Alpha/beta fold hydrolase</fullName>
    </submittedName>
</protein>
<dbReference type="RefSeq" id="WP_237379172.1">
    <property type="nucleotide sequence ID" value="NZ_CP071793.1"/>
</dbReference>
<sequence length="584" mass="64158">MYSTQRTHDTARKAPLRLISSLLVCVVWLFPAYAADSDAELPEAGPITLQSPNGLSVPAELRYFRVPENRNKPGGRQIQLAFLHFKSEREDPLPPAIYLSGGPGASGINQIRAALDRLVLPMLEDRDVIALDQRGTGLSNPLPPCGPDWWFPLDAVVTQEMWDARLAEIVGGCAAYWRDQGVDLAAYDTEESADDLEALRRVLGVERIALWGMSYGSHLALAYLKRHPASLARMVIAGVEGPDHTLKLPLDLERVIDEIDRKTAAHPEWALPPLRRTIPAVLARLEQEPVRVDVAVPNLGKRTVTISKHDLQLVTASVLKRTKTQTKIPLFFKRMVDGDFSAVAKRVAALHRGHPLNPMGLAMDAASWSSPERLNLIGRQRESALLGDAANRSFEVVAAHLGVTPLAEDFRTPVASEVPVLMISGSLDGRTPVSNGEEVLRGLPNGVHLIVENVAHEGSLLAGRLTRDKVLAFMRGEKVTAARLVESEPRWAVEGTPTILTEAELAAYAGRYRMPDRVITLASTENGLIARDRSGSFSLSPRGKGVFVNAKRRIRVRFRTEEGHKVTGFETRMGGKRVFAVRVE</sequence>
<proteinExistence type="predicted"/>
<dbReference type="PANTHER" id="PTHR43798">
    <property type="entry name" value="MONOACYLGLYCEROL LIPASE"/>
    <property type="match status" value="1"/>
</dbReference>
<dbReference type="EMBL" id="CP071793">
    <property type="protein sequence ID" value="QTD49541.1"/>
    <property type="molecule type" value="Genomic_DNA"/>
</dbReference>
<organism evidence="3 4">
    <name type="scientific">Sulfidibacter corallicola</name>
    <dbReference type="NCBI Taxonomy" id="2818388"/>
    <lineage>
        <taxon>Bacteria</taxon>
        <taxon>Pseudomonadati</taxon>
        <taxon>Acidobacteriota</taxon>
        <taxon>Holophagae</taxon>
        <taxon>Acanthopleuribacterales</taxon>
        <taxon>Acanthopleuribacteraceae</taxon>
        <taxon>Sulfidibacter</taxon>
    </lineage>
</organism>
<evidence type="ECO:0000313" key="4">
    <source>
        <dbReference type="Proteomes" id="UP000663929"/>
    </source>
</evidence>
<feature type="domain" description="Peptidase S33 tripeptidyl aminopeptidase-like C-terminal" evidence="2">
    <location>
        <begin position="405"/>
        <end position="463"/>
    </location>
</feature>
<evidence type="ECO:0000313" key="3">
    <source>
        <dbReference type="EMBL" id="QTD49541.1"/>
    </source>
</evidence>